<protein>
    <submittedName>
        <fullName evidence="2">Uncharacterized protein</fullName>
    </submittedName>
</protein>
<accession>A0ABN3D194</accession>
<dbReference type="Proteomes" id="UP001499843">
    <property type="component" value="Unassembled WGS sequence"/>
</dbReference>
<dbReference type="RefSeq" id="WP_344494046.1">
    <property type="nucleotide sequence ID" value="NZ_BAAAQX010000049.1"/>
</dbReference>
<proteinExistence type="predicted"/>
<reference evidence="2 3" key="1">
    <citation type="journal article" date="2019" name="Int. J. Syst. Evol. Microbiol.">
        <title>The Global Catalogue of Microorganisms (GCM) 10K type strain sequencing project: providing services to taxonomists for standard genome sequencing and annotation.</title>
        <authorList>
            <consortium name="The Broad Institute Genomics Platform"/>
            <consortium name="The Broad Institute Genome Sequencing Center for Infectious Disease"/>
            <person name="Wu L."/>
            <person name="Ma J."/>
        </authorList>
    </citation>
    <scope>NUCLEOTIDE SEQUENCE [LARGE SCALE GENOMIC DNA]</scope>
    <source>
        <strain evidence="2 3">JCM 16114</strain>
    </source>
</reference>
<organism evidence="2 3">
    <name type="scientific">Nonomuraea monospora</name>
    <dbReference type="NCBI Taxonomy" id="568818"/>
    <lineage>
        <taxon>Bacteria</taxon>
        <taxon>Bacillati</taxon>
        <taxon>Actinomycetota</taxon>
        <taxon>Actinomycetes</taxon>
        <taxon>Streptosporangiales</taxon>
        <taxon>Streptosporangiaceae</taxon>
        <taxon>Nonomuraea</taxon>
    </lineage>
</organism>
<feature type="region of interest" description="Disordered" evidence="1">
    <location>
        <begin position="50"/>
        <end position="69"/>
    </location>
</feature>
<comment type="caution">
    <text evidence="2">The sequence shown here is derived from an EMBL/GenBank/DDBJ whole genome shotgun (WGS) entry which is preliminary data.</text>
</comment>
<evidence type="ECO:0000313" key="3">
    <source>
        <dbReference type="Proteomes" id="UP001499843"/>
    </source>
</evidence>
<sequence>MTLFTSQFDRARDVAGAYAGEAGETRFWVPAVVGGVAVVGVAEGWGEGWDQGWDAGAPEGEPVGGDGGVVVGGGGAAGLPVADDGDVVGAPAVDDGAAWSHHGDYTDASVGGDGDFFYFIDGDSSLTIG</sequence>
<keyword evidence="3" id="KW-1185">Reference proteome</keyword>
<evidence type="ECO:0000313" key="2">
    <source>
        <dbReference type="EMBL" id="GAA2215356.1"/>
    </source>
</evidence>
<feature type="compositionally biased region" description="Low complexity" evidence="1">
    <location>
        <begin position="50"/>
        <end position="61"/>
    </location>
</feature>
<dbReference type="EMBL" id="BAAAQX010000049">
    <property type="protein sequence ID" value="GAA2215356.1"/>
    <property type="molecule type" value="Genomic_DNA"/>
</dbReference>
<name>A0ABN3D194_9ACTN</name>
<gene>
    <name evidence="2" type="ORF">GCM10009850_108230</name>
</gene>
<evidence type="ECO:0000256" key="1">
    <source>
        <dbReference type="SAM" id="MobiDB-lite"/>
    </source>
</evidence>